<dbReference type="PANTHER" id="PTHR43280">
    <property type="entry name" value="ARAC-FAMILY TRANSCRIPTIONAL REGULATOR"/>
    <property type="match status" value="1"/>
</dbReference>
<reference evidence="5 6" key="2">
    <citation type="journal article" date="2011" name="ISME J.">
        <title>RNA-seq reveals cooperative metabolic interactions between two termite-gut spirochete species in co-culture.</title>
        <authorList>
            <person name="Rosenthal A.Z."/>
            <person name="Matson E.G."/>
            <person name="Eldar A."/>
            <person name="Leadbetter J.R."/>
        </authorList>
    </citation>
    <scope>NUCLEOTIDE SEQUENCE [LARGE SCALE GENOMIC DNA]</scope>
    <source>
        <strain evidence="6">ATCC BAA-888 / DSM 13862 / ZAS-9</strain>
    </source>
</reference>
<dbReference type="InParanoid" id="F5Y7F1"/>
<dbReference type="EMBL" id="CP001841">
    <property type="protein sequence ID" value="AEF81859.1"/>
    <property type="molecule type" value="Genomic_DNA"/>
</dbReference>
<dbReference type="GO" id="GO:0043565">
    <property type="term" value="F:sequence-specific DNA binding"/>
    <property type="evidence" value="ECO:0007669"/>
    <property type="project" value="InterPro"/>
</dbReference>
<dbReference type="PANTHER" id="PTHR43280:SF2">
    <property type="entry name" value="HTH-TYPE TRANSCRIPTIONAL REGULATOR EXSA"/>
    <property type="match status" value="1"/>
</dbReference>
<reference evidence="6" key="1">
    <citation type="submission" date="2009-12" db="EMBL/GenBank/DDBJ databases">
        <title>Complete sequence of Treponema azotonutricium strain ZAS-9.</title>
        <authorList>
            <person name="Tetu S.G."/>
            <person name="Matson E."/>
            <person name="Ren Q."/>
            <person name="Seshadri R."/>
            <person name="Elbourne L."/>
            <person name="Hassan K.A."/>
            <person name="Durkin A."/>
            <person name="Radune D."/>
            <person name="Mohamoud Y."/>
            <person name="Shay R."/>
            <person name="Jin S."/>
            <person name="Zhang X."/>
            <person name="Lucey K."/>
            <person name="Ballor N.R."/>
            <person name="Ottesen E."/>
            <person name="Rosenthal R."/>
            <person name="Allen A."/>
            <person name="Leadbetter J.R."/>
            <person name="Paulsen I.T."/>
        </authorList>
    </citation>
    <scope>NUCLEOTIDE SEQUENCE [LARGE SCALE GENOMIC DNA]</scope>
    <source>
        <strain evidence="6">ATCC BAA-888 / DSM 13862 / ZAS-9</strain>
    </source>
</reference>
<keyword evidence="6" id="KW-1185">Reference proteome</keyword>
<dbReference type="InterPro" id="IPR018062">
    <property type="entry name" value="HTH_AraC-typ_CS"/>
</dbReference>
<keyword evidence="3" id="KW-0804">Transcription</keyword>
<dbReference type="InterPro" id="IPR018060">
    <property type="entry name" value="HTH_AraC"/>
</dbReference>
<dbReference type="InterPro" id="IPR020449">
    <property type="entry name" value="Tscrpt_reg_AraC-type_HTH"/>
</dbReference>
<dbReference type="SMART" id="SM00342">
    <property type="entry name" value="HTH_ARAC"/>
    <property type="match status" value="1"/>
</dbReference>
<evidence type="ECO:0000256" key="3">
    <source>
        <dbReference type="ARBA" id="ARBA00023163"/>
    </source>
</evidence>
<dbReference type="InterPro" id="IPR009057">
    <property type="entry name" value="Homeodomain-like_sf"/>
</dbReference>
<accession>F5Y7F1</accession>
<sequence>MELDFSSLPLIRKNSRYSNRKFPLHTLTSLSGHSRETDTSYYNDCRRRGISYYMVLQYTLSGRGRIDLKDRSRDLLPGSLMVLSVPGEQVYYLPEDSEYWEFVFLVLVGRDASRTIKAVESSRGNILDSAGIPRTMELCYRLIQDLFAGKIANPFDNSSRSYELCMALMEETGNTKDIQDIRSIREKQSFEDLLVLMQDNLYRDIPVEEMAAAANLSRSHFTRLFARATGKSPRQYLEELRLKTALDMLCSENFNIKETAAQVGIRDVNYFCRLFKKRFGISPGVYRNRSYWER</sequence>
<name>F5Y7F1_LEAAZ</name>
<dbReference type="PROSITE" id="PS01124">
    <property type="entry name" value="HTH_ARAC_FAMILY_2"/>
    <property type="match status" value="1"/>
</dbReference>
<dbReference type="InterPro" id="IPR003313">
    <property type="entry name" value="AraC-bd"/>
</dbReference>
<feature type="domain" description="HTH araC/xylS-type" evidence="4">
    <location>
        <begin position="191"/>
        <end position="289"/>
    </location>
</feature>
<protein>
    <submittedName>
        <fullName evidence="5">Putative transcriptional regulator, AraC family</fullName>
    </submittedName>
</protein>
<dbReference type="Proteomes" id="UP000009222">
    <property type="component" value="Chromosome"/>
</dbReference>
<dbReference type="SUPFAM" id="SSF51215">
    <property type="entry name" value="Regulatory protein AraC"/>
    <property type="match status" value="1"/>
</dbReference>
<dbReference type="InterPro" id="IPR037923">
    <property type="entry name" value="HTH-like"/>
</dbReference>
<dbReference type="HOGENOM" id="CLU_000445_88_6_12"/>
<keyword evidence="1" id="KW-0805">Transcription regulation</keyword>
<evidence type="ECO:0000256" key="1">
    <source>
        <dbReference type="ARBA" id="ARBA00023015"/>
    </source>
</evidence>
<evidence type="ECO:0000259" key="4">
    <source>
        <dbReference type="PROSITE" id="PS01124"/>
    </source>
</evidence>
<proteinExistence type="predicted"/>
<gene>
    <name evidence="5" type="ordered locus">TREAZ_3481</name>
</gene>
<dbReference type="AlphaFoldDB" id="F5Y7F1"/>
<dbReference type="PROSITE" id="PS00041">
    <property type="entry name" value="HTH_ARAC_FAMILY_1"/>
    <property type="match status" value="1"/>
</dbReference>
<evidence type="ECO:0000313" key="6">
    <source>
        <dbReference type="Proteomes" id="UP000009222"/>
    </source>
</evidence>
<dbReference type="Pfam" id="PF02311">
    <property type="entry name" value="AraC_binding"/>
    <property type="match status" value="1"/>
</dbReference>
<keyword evidence="2" id="KW-0238">DNA-binding</keyword>
<evidence type="ECO:0000313" key="5">
    <source>
        <dbReference type="EMBL" id="AEF81859.1"/>
    </source>
</evidence>
<dbReference type="Gene3D" id="1.10.10.60">
    <property type="entry name" value="Homeodomain-like"/>
    <property type="match status" value="2"/>
</dbReference>
<dbReference type="GO" id="GO:0003700">
    <property type="term" value="F:DNA-binding transcription factor activity"/>
    <property type="evidence" value="ECO:0007669"/>
    <property type="project" value="InterPro"/>
</dbReference>
<dbReference type="STRING" id="545695.TREAZ_3481"/>
<dbReference type="Pfam" id="PF12833">
    <property type="entry name" value="HTH_18"/>
    <property type="match status" value="1"/>
</dbReference>
<dbReference type="KEGG" id="taz:TREAZ_3481"/>
<dbReference type="eggNOG" id="COG2207">
    <property type="taxonomic scope" value="Bacteria"/>
</dbReference>
<evidence type="ECO:0000256" key="2">
    <source>
        <dbReference type="ARBA" id="ARBA00023125"/>
    </source>
</evidence>
<organism evidence="5 6">
    <name type="scientific">Leadbettera azotonutricia (strain ATCC BAA-888 / DSM 13862 / ZAS-9)</name>
    <name type="common">Treponema azotonutricium</name>
    <dbReference type="NCBI Taxonomy" id="545695"/>
    <lineage>
        <taxon>Bacteria</taxon>
        <taxon>Pseudomonadati</taxon>
        <taxon>Spirochaetota</taxon>
        <taxon>Spirochaetia</taxon>
        <taxon>Spirochaetales</taxon>
        <taxon>Breznakiellaceae</taxon>
        <taxon>Leadbettera</taxon>
    </lineage>
</organism>
<dbReference type="Gene3D" id="2.60.120.280">
    <property type="entry name" value="Regulatory protein AraC"/>
    <property type="match status" value="1"/>
</dbReference>
<dbReference type="SUPFAM" id="SSF46689">
    <property type="entry name" value="Homeodomain-like"/>
    <property type="match status" value="2"/>
</dbReference>
<dbReference type="PRINTS" id="PR00032">
    <property type="entry name" value="HTHARAC"/>
</dbReference>